<dbReference type="SUPFAM" id="SSF47459">
    <property type="entry name" value="HLH, helix-loop-helix DNA-binding domain"/>
    <property type="match status" value="1"/>
</dbReference>
<dbReference type="InterPro" id="IPR036638">
    <property type="entry name" value="HLH_DNA-bd_sf"/>
</dbReference>
<dbReference type="InterPro" id="IPR011598">
    <property type="entry name" value="bHLH_dom"/>
</dbReference>
<accession>A0A1E3JWE7</accession>
<evidence type="ECO:0000313" key="4">
    <source>
        <dbReference type="EMBL" id="ODO05120.1"/>
    </source>
</evidence>
<feature type="compositionally biased region" description="Basic and acidic residues" evidence="2">
    <location>
        <begin position="78"/>
        <end position="89"/>
    </location>
</feature>
<sequence>MSLNHIDPALHPTLDSMANPEHHDHPPQDDATGMNPLNEFAQQVLGREADAENLLDFGRGHSILGEEQSFNDILQAEGRRRDGEDDPSRPSHPSHPQAHHHHAEEDQLEGGNFEPENSLDQQLTSEELARGGARQMRPKRRRLDEAGEDGQPLDPQTYAKNKKDNHREVESRRRQNITDGINELSQLLPPGAPKEGKGQTLKRAVSYIQDMQARMGIPPGSHVPASSSGDAPTLNEAQNAMDGQDGLGGIGGGHLGGEEQISGQLRLEISHLETRLAEEQHRASEAELSVRAAEDQVAATTFELHRAADERDHLKAELERVKKELADRE</sequence>
<feature type="compositionally biased region" description="Polar residues" evidence="2">
    <location>
        <begin position="224"/>
        <end position="238"/>
    </location>
</feature>
<dbReference type="GeneID" id="30191021"/>
<feature type="region of interest" description="Disordered" evidence="2">
    <location>
        <begin position="1"/>
        <end position="35"/>
    </location>
</feature>
<dbReference type="Pfam" id="PF00010">
    <property type="entry name" value="HLH"/>
    <property type="match status" value="1"/>
</dbReference>
<dbReference type="PANTHER" id="PTHR47787">
    <property type="entry name" value="CENTROMERE-BINDING PROTEIN 1"/>
    <property type="match status" value="1"/>
</dbReference>
<evidence type="ECO:0000256" key="2">
    <source>
        <dbReference type="SAM" id="MobiDB-lite"/>
    </source>
</evidence>
<dbReference type="EMBL" id="AWGH01000004">
    <property type="protein sequence ID" value="ODO05120.1"/>
    <property type="molecule type" value="Genomic_DNA"/>
</dbReference>
<dbReference type="RefSeq" id="XP_019033775.1">
    <property type="nucleotide sequence ID" value="XM_019173968.1"/>
</dbReference>
<evidence type="ECO:0000313" key="5">
    <source>
        <dbReference type="Proteomes" id="UP000094819"/>
    </source>
</evidence>
<organism evidence="4 5">
    <name type="scientific">Cryptococcus wingfieldii CBS 7118</name>
    <dbReference type="NCBI Taxonomy" id="1295528"/>
    <lineage>
        <taxon>Eukaryota</taxon>
        <taxon>Fungi</taxon>
        <taxon>Dikarya</taxon>
        <taxon>Basidiomycota</taxon>
        <taxon>Agaricomycotina</taxon>
        <taxon>Tremellomycetes</taxon>
        <taxon>Tremellales</taxon>
        <taxon>Cryptococcaceae</taxon>
        <taxon>Cryptococcus</taxon>
    </lineage>
</organism>
<dbReference type="GO" id="GO:0046983">
    <property type="term" value="F:protein dimerization activity"/>
    <property type="evidence" value="ECO:0007669"/>
    <property type="project" value="InterPro"/>
</dbReference>
<name>A0A1E3JWE7_9TREE</name>
<gene>
    <name evidence="4" type="ORF">L198_01808</name>
</gene>
<feature type="region of interest" description="Disordered" evidence="2">
    <location>
        <begin position="220"/>
        <end position="258"/>
    </location>
</feature>
<dbReference type="OrthoDB" id="71302at2759"/>
<dbReference type="GO" id="GO:0005634">
    <property type="term" value="C:nucleus"/>
    <property type="evidence" value="ECO:0007669"/>
    <property type="project" value="TreeGrafter"/>
</dbReference>
<dbReference type="Gene3D" id="4.10.280.10">
    <property type="entry name" value="Helix-loop-helix DNA-binding domain"/>
    <property type="match status" value="1"/>
</dbReference>
<feature type="compositionally biased region" description="Basic and acidic residues" evidence="2">
    <location>
        <begin position="161"/>
        <end position="173"/>
    </location>
</feature>
<evidence type="ECO:0000256" key="1">
    <source>
        <dbReference type="SAM" id="Coils"/>
    </source>
</evidence>
<keyword evidence="1" id="KW-0175">Coiled coil</keyword>
<dbReference type="GO" id="GO:0003700">
    <property type="term" value="F:DNA-binding transcription factor activity"/>
    <property type="evidence" value="ECO:0007669"/>
    <property type="project" value="TreeGrafter"/>
</dbReference>
<feature type="coiled-coil region" evidence="1">
    <location>
        <begin position="269"/>
        <end position="324"/>
    </location>
</feature>
<evidence type="ECO:0000259" key="3">
    <source>
        <dbReference type="PROSITE" id="PS50888"/>
    </source>
</evidence>
<dbReference type="AlphaFoldDB" id="A0A1E3JWE7"/>
<dbReference type="PROSITE" id="PS50888">
    <property type="entry name" value="BHLH"/>
    <property type="match status" value="1"/>
</dbReference>
<feature type="compositionally biased region" description="Gly residues" evidence="2">
    <location>
        <begin position="245"/>
        <end position="255"/>
    </location>
</feature>
<protein>
    <recommendedName>
        <fullName evidence="3">BHLH domain-containing protein</fullName>
    </recommendedName>
</protein>
<keyword evidence="5" id="KW-1185">Reference proteome</keyword>
<comment type="caution">
    <text evidence="4">The sequence shown here is derived from an EMBL/GenBank/DDBJ whole genome shotgun (WGS) entry which is preliminary data.</text>
</comment>
<dbReference type="PANTHER" id="PTHR47787:SF1">
    <property type="entry name" value="CENTROMERE-BINDING PROTEIN 1"/>
    <property type="match status" value="1"/>
</dbReference>
<feature type="domain" description="BHLH" evidence="3">
    <location>
        <begin position="161"/>
        <end position="211"/>
    </location>
</feature>
<proteinExistence type="predicted"/>
<dbReference type="SMART" id="SM00353">
    <property type="entry name" value="HLH"/>
    <property type="match status" value="1"/>
</dbReference>
<dbReference type="Proteomes" id="UP000094819">
    <property type="component" value="Unassembled WGS sequence"/>
</dbReference>
<reference evidence="4 5" key="1">
    <citation type="submission" date="2016-06" db="EMBL/GenBank/DDBJ databases">
        <title>Evolution of pathogenesis and genome organization in the Tremellales.</title>
        <authorList>
            <person name="Cuomo C."/>
            <person name="Litvintseva A."/>
            <person name="Heitman J."/>
            <person name="Chen Y."/>
            <person name="Sun S."/>
            <person name="Springer D."/>
            <person name="Dromer F."/>
            <person name="Young S."/>
            <person name="Zeng Q."/>
            <person name="Chapman S."/>
            <person name="Gujja S."/>
            <person name="Saif S."/>
            <person name="Birren B."/>
        </authorList>
    </citation>
    <scope>NUCLEOTIDE SEQUENCE [LARGE SCALE GENOMIC DNA]</scope>
    <source>
        <strain evidence="4 5">CBS 7118</strain>
    </source>
</reference>
<feature type="region of interest" description="Disordered" evidence="2">
    <location>
        <begin position="78"/>
        <end position="200"/>
    </location>
</feature>